<comment type="caution">
    <text evidence="4">The sequence shown here is derived from an EMBL/GenBank/DDBJ whole genome shotgun (WGS) entry which is preliminary data.</text>
</comment>
<dbReference type="InterPro" id="IPR011992">
    <property type="entry name" value="EF-hand-dom_pair"/>
</dbReference>
<dbReference type="PANTHER" id="PTHR46311:SF5">
    <property type="entry name" value="EF-HAND DOMAIN-CONTAINING PROTEIN"/>
    <property type="match status" value="1"/>
</dbReference>
<name>A0AAD7UHQ1_9STRA</name>
<dbReference type="PANTHER" id="PTHR46311">
    <property type="entry name" value="CALCIUM-BINDING PROTEIN 8-RELATED"/>
    <property type="match status" value="1"/>
</dbReference>
<dbReference type="PROSITE" id="PS00018">
    <property type="entry name" value="EF_HAND_1"/>
    <property type="match status" value="1"/>
</dbReference>
<dbReference type="Pfam" id="PF13405">
    <property type="entry name" value="EF-hand_6"/>
    <property type="match status" value="1"/>
</dbReference>
<keyword evidence="5" id="KW-1185">Reference proteome</keyword>
<keyword evidence="1" id="KW-0677">Repeat</keyword>
<dbReference type="CDD" id="cd00051">
    <property type="entry name" value="EFh"/>
    <property type="match status" value="1"/>
</dbReference>
<evidence type="ECO:0000313" key="4">
    <source>
        <dbReference type="EMBL" id="KAJ8604713.1"/>
    </source>
</evidence>
<reference evidence="4" key="1">
    <citation type="submission" date="2023-01" db="EMBL/GenBank/DDBJ databases">
        <title>Metagenome sequencing of chrysophaentin producing Chrysophaeum taylorii.</title>
        <authorList>
            <person name="Davison J."/>
            <person name="Bewley C."/>
        </authorList>
    </citation>
    <scope>NUCLEOTIDE SEQUENCE</scope>
    <source>
        <strain evidence="4">NIES-1699</strain>
    </source>
</reference>
<sequence>MGSTKTRTRRLNSNATPRRSVVLLGTPRAEKPKRRCSLCAWTCCAGRSGAELLASGEIDVLSDEFADMFALPEETNPRKLSTEDRRRLLELFGHFDRDGNNHISEHELRVGLSSLGNPPSVSEAQRMITQLDLGRGGRSDGFVDFEEFLIGLLHRRCLLYKAMYEGHKLTGKPTSADEALNSRDKEDLARLKRLDALDPRARLTAVLSAQTGRRTNLV</sequence>
<dbReference type="SMART" id="SM00054">
    <property type="entry name" value="EFh"/>
    <property type="match status" value="2"/>
</dbReference>
<dbReference type="SUPFAM" id="SSF47473">
    <property type="entry name" value="EF-hand"/>
    <property type="match status" value="1"/>
</dbReference>
<dbReference type="PROSITE" id="PS50222">
    <property type="entry name" value="EF_HAND_2"/>
    <property type="match status" value="1"/>
</dbReference>
<dbReference type="GO" id="GO:0005509">
    <property type="term" value="F:calcium ion binding"/>
    <property type="evidence" value="ECO:0007669"/>
    <property type="project" value="InterPro"/>
</dbReference>
<organism evidence="4 5">
    <name type="scientific">Chrysophaeum taylorii</name>
    <dbReference type="NCBI Taxonomy" id="2483200"/>
    <lineage>
        <taxon>Eukaryota</taxon>
        <taxon>Sar</taxon>
        <taxon>Stramenopiles</taxon>
        <taxon>Ochrophyta</taxon>
        <taxon>Pelagophyceae</taxon>
        <taxon>Pelagomonadales</taxon>
        <taxon>Pelagomonadaceae</taxon>
        <taxon>Chrysophaeum</taxon>
    </lineage>
</organism>
<dbReference type="Proteomes" id="UP001230188">
    <property type="component" value="Unassembled WGS sequence"/>
</dbReference>
<dbReference type="EMBL" id="JAQMWT010000323">
    <property type="protein sequence ID" value="KAJ8604713.1"/>
    <property type="molecule type" value="Genomic_DNA"/>
</dbReference>
<evidence type="ECO:0000256" key="2">
    <source>
        <dbReference type="ARBA" id="ARBA00022837"/>
    </source>
</evidence>
<dbReference type="InterPro" id="IPR018247">
    <property type="entry name" value="EF_Hand_1_Ca_BS"/>
</dbReference>
<evidence type="ECO:0000259" key="3">
    <source>
        <dbReference type="PROSITE" id="PS50222"/>
    </source>
</evidence>
<protein>
    <recommendedName>
        <fullName evidence="3">EF-hand domain-containing protein</fullName>
    </recommendedName>
</protein>
<proteinExistence type="predicted"/>
<dbReference type="AlphaFoldDB" id="A0AAD7UHQ1"/>
<dbReference type="Gene3D" id="1.10.238.10">
    <property type="entry name" value="EF-hand"/>
    <property type="match status" value="1"/>
</dbReference>
<evidence type="ECO:0000256" key="1">
    <source>
        <dbReference type="ARBA" id="ARBA00022737"/>
    </source>
</evidence>
<dbReference type="InterPro" id="IPR051111">
    <property type="entry name" value="Ca-binding_regulatory"/>
</dbReference>
<keyword evidence="2" id="KW-0106">Calcium</keyword>
<feature type="domain" description="EF-hand" evidence="3">
    <location>
        <begin position="83"/>
        <end position="118"/>
    </location>
</feature>
<dbReference type="GO" id="GO:0032588">
    <property type="term" value="C:trans-Golgi network membrane"/>
    <property type="evidence" value="ECO:0007669"/>
    <property type="project" value="TreeGrafter"/>
</dbReference>
<accession>A0AAD7UHQ1</accession>
<gene>
    <name evidence="4" type="ORF">CTAYLR_006555</name>
</gene>
<dbReference type="InterPro" id="IPR002048">
    <property type="entry name" value="EF_hand_dom"/>
</dbReference>
<evidence type="ECO:0000313" key="5">
    <source>
        <dbReference type="Proteomes" id="UP001230188"/>
    </source>
</evidence>